<evidence type="ECO:0000256" key="1">
    <source>
        <dbReference type="SAM" id="MobiDB-lite"/>
    </source>
</evidence>
<name>A0A7X2P8J8_9FIRM</name>
<evidence type="ECO:0000259" key="2">
    <source>
        <dbReference type="Pfam" id="PF13817"/>
    </source>
</evidence>
<dbReference type="AlphaFoldDB" id="A0A7X2P8J8"/>
<sequence length="115" mass="13277">MLFADTIDGVKVNAIMYSIVETAKENGVNVRYYLQYLFDQIPLRRARGDTGFMADMMPWSDAYKEYEAKKLRKQQSMFGRLFMAPDRPRTPRKRDMAGNEADRQKAVGTTIGKRA</sequence>
<evidence type="ECO:0000313" key="3">
    <source>
        <dbReference type="EMBL" id="MST81756.1"/>
    </source>
</evidence>
<dbReference type="Pfam" id="PF13817">
    <property type="entry name" value="DDE_Tnp_IS66_C"/>
    <property type="match status" value="1"/>
</dbReference>
<reference evidence="3 4" key="1">
    <citation type="submission" date="2019-08" db="EMBL/GenBank/DDBJ databases">
        <title>In-depth cultivation of the pig gut microbiome towards novel bacterial diversity and tailored functional studies.</title>
        <authorList>
            <person name="Wylensek D."/>
            <person name="Hitch T.C.A."/>
            <person name="Clavel T."/>
        </authorList>
    </citation>
    <scope>NUCLEOTIDE SEQUENCE [LARGE SCALE GENOMIC DNA]</scope>
    <source>
        <strain evidence="3 4">Oil+RF-744-WCA-WT-13</strain>
    </source>
</reference>
<feature type="region of interest" description="Disordered" evidence="1">
    <location>
        <begin position="83"/>
        <end position="115"/>
    </location>
</feature>
<evidence type="ECO:0000313" key="4">
    <source>
        <dbReference type="Proteomes" id="UP000466864"/>
    </source>
</evidence>
<feature type="compositionally biased region" description="Basic and acidic residues" evidence="1">
    <location>
        <begin position="86"/>
        <end position="105"/>
    </location>
</feature>
<accession>A0A7X2P8J8</accession>
<dbReference type="Proteomes" id="UP000466864">
    <property type="component" value="Unassembled WGS sequence"/>
</dbReference>
<comment type="caution">
    <text evidence="3">The sequence shown here is derived from an EMBL/GenBank/DDBJ whole genome shotgun (WGS) entry which is preliminary data.</text>
</comment>
<dbReference type="EMBL" id="VUMV01000003">
    <property type="protein sequence ID" value="MST81756.1"/>
    <property type="molecule type" value="Genomic_DNA"/>
</dbReference>
<feature type="domain" description="Transposase IS66 C-terminal" evidence="2">
    <location>
        <begin position="18"/>
        <end position="59"/>
    </location>
</feature>
<organism evidence="3 4">
    <name type="scientific">Bilifractor porci</name>
    <dbReference type="NCBI Taxonomy" id="2606636"/>
    <lineage>
        <taxon>Bacteria</taxon>
        <taxon>Bacillati</taxon>
        <taxon>Bacillota</taxon>
        <taxon>Clostridia</taxon>
        <taxon>Lachnospirales</taxon>
        <taxon>Lachnospiraceae</taxon>
        <taxon>Bilifractor</taxon>
    </lineage>
</organism>
<dbReference type="InterPro" id="IPR039552">
    <property type="entry name" value="IS66_C"/>
</dbReference>
<protein>
    <submittedName>
        <fullName evidence="3">Transposase domain-containing protein</fullName>
    </submittedName>
</protein>
<dbReference type="RefSeq" id="WP_154457667.1">
    <property type="nucleotide sequence ID" value="NZ_VUMV01000003.1"/>
</dbReference>
<proteinExistence type="predicted"/>
<gene>
    <name evidence="3" type="ORF">FYJ60_05445</name>
</gene>
<keyword evidence="4" id="KW-1185">Reference proteome</keyword>